<accession>A0A6J3KNW5</accession>
<gene>
    <name evidence="3" type="primary">LOC117235686</name>
</gene>
<dbReference type="GO" id="GO:0007218">
    <property type="term" value="P:neuropeptide signaling pathway"/>
    <property type="evidence" value="ECO:0007669"/>
    <property type="project" value="UniProtKB-KW"/>
</dbReference>
<proteinExistence type="predicted"/>
<keyword evidence="3" id="KW-0527">Neuropeptide</keyword>
<feature type="chain" id="PRO_5027059429" evidence="1">
    <location>
        <begin position="22"/>
        <end position="135"/>
    </location>
</feature>
<evidence type="ECO:0000313" key="3">
    <source>
        <dbReference type="RefSeq" id="XP_033353841.1"/>
    </source>
</evidence>
<name>A0A6J3KNW5_9HYME</name>
<dbReference type="AlphaFoldDB" id="A0A6J3KNW5"/>
<keyword evidence="2" id="KW-1185">Reference proteome</keyword>
<dbReference type="CTD" id="35286"/>
<keyword evidence="1" id="KW-0732">Signal</keyword>
<dbReference type="GeneID" id="117235686"/>
<organism evidence="2 3">
    <name type="scientific">Bombus vosnesenskii</name>
    <dbReference type="NCBI Taxonomy" id="207650"/>
    <lineage>
        <taxon>Eukaryota</taxon>
        <taxon>Metazoa</taxon>
        <taxon>Ecdysozoa</taxon>
        <taxon>Arthropoda</taxon>
        <taxon>Hexapoda</taxon>
        <taxon>Insecta</taxon>
        <taxon>Pterygota</taxon>
        <taxon>Neoptera</taxon>
        <taxon>Endopterygota</taxon>
        <taxon>Hymenoptera</taxon>
        <taxon>Apocrita</taxon>
        <taxon>Aculeata</taxon>
        <taxon>Apoidea</taxon>
        <taxon>Anthophila</taxon>
        <taxon>Apidae</taxon>
        <taxon>Bombus</taxon>
        <taxon>Pyrobombus</taxon>
    </lineage>
</organism>
<evidence type="ECO:0000313" key="2">
    <source>
        <dbReference type="Proteomes" id="UP000504631"/>
    </source>
</evidence>
<protein>
    <submittedName>
        <fullName evidence="3">Short neuropeptide F</fullName>
    </submittedName>
</protein>
<feature type="signal peptide" evidence="1">
    <location>
        <begin position="1"/>
        <end position="21"/>
    </location>
</feature>
<reference evidence="3" key="1">
    <citation type="submission" date="2025-08" db="UniProtKB">
        <authorList>
            <consortium name="RefSeq"/>
        </authorList>
    </citation>
    <scope>IDENTIFICATION</scope>
    <source>
        <tissue evidence="3">Muscle</tissue>
    </source>
</reference>
<dbReference type="KEGG" id="bvk:117235686"/>
<dbReference type="Proteomes" id="UP000504631">
    <property type="component" value="Unplaced"/>
</dbReference>
<evidence type="ECO:0000256" key="1">
    <source>
        <dbReference type="SAM" id="SignalP"/>
    </source>
</evidence>
<sequence>MSIKFYAKSLFLFIIVGLVVGAENYIDYGDEVAEKTPVENIHELYRILMQRSALENAGLGETPLEHLMIRKSQRSPSLRLRFGRSDPRSWEFYQTYKRYLIEIRQVNTDTNNILQFLLPYIQKSYRVYNVHLIIS</sequence>
<dbReference type="RefSeq" id="XP_033353841.1">
    <property type="nucleotide sequence ID" value="XM_033497950.1"/>
</dbReference>